<evidence type="ECO:0000313" key="2">
    <source>
        <dbReference type="Proteomes" id="UP001162501"/>
    </source>
</evidence>
<sequence length="306" mass="32773">MGHANSRHPGAGDTGHPRARLGRAPWRMVSMQQVLLFSQSARSLGTGPALVAGGHTLHPCHLSGAELVPSKFMRCSPNPAPGVWRRACKEAQDSGLGTDTLGLAGQPPGLSADNFSGFSCTVCEPLCPPGPLVPPAPALTPDPGVLPWTRRTSWPTGPNPPCLPVLTALGVLSGTSSFFKRKQKRRAARRDEDECWRWASGWAQVGLEEKGPVQDAHLSRVTSRRRRLGPSPHGSFPRLREEPAGAISTVGVGGSLGTVSRAWVQRFELSQTPGPAWGHSARRCLTALSSDGRRFWRRGRAGLPPR</sequence>
<name>A0AC59ZFD4_RANTA</name>
<reference evidence="1" key="2">
    <citation type="submission" date="2025-03" db="EMBL/GenBank/DDBJ databases">
        <authorList>
            <consortium name="ELIXIR-Norway"/>
            <consortium name="Elixir Norway"/>
        </authorList>
    </citation>
    <scope>NUCLEOTIDE SEQUENCE</scope>
</reference>
<proteinExistence type="predicted"/>
<organism evidence="1 2">
    <name type="scientific">Rangifer tarandus platyrhynchus</name>
    <name type="common">Svalbard reindeer</name>
    <dbReference type="NCBI Taxonomy" id="3082113"/>
    <lineage>
        <taxon>Eukaryota</taxon>
        <taxon>Metazoa</taxon>
        <taxon>Chordata</taxon>
        <taxon>Craniata</taxon>
        <taxon>Vertebrata</taxon>
        <taxon>Euteleostomi</taxon>
        <taxon>Mammalia</taxon>
        <taxon>Eutheria</taxon>
        <taxon>Laurasiatheria</taxon>
        <taxon>Artiodactyla</taxon>
        <taxon>Ruminantia</taxon>
        <taxon>Pecora</taxon>
        <taxon>Cervidae</taxon>
        <taxon>Odocoileinae</taxon>
        <taxon>Rangifer</taxon>
    </lineage>
</organism>
<accession>A0AC59ZFD4</accession>
<evidence type="ECO:0000313" key="1">
    <source>
        <dbReference type="EMBL" id="CAN0406077.1"/>
    </source>
</evidence>
<dbReference type="EMBL" id="OX596112">
    <property type="protein sequence ID" value="CAN0406077.1"/>
    <property type="molecule type" value="Genomic_DNA"/>
</dbReference>
<protein>
    <submittedName>
        <fullName evidence="1">Uncharacterized protein</fullName>
    </submittedName>
</protein>
<gene>
    <name evidence="1" type="ORF">MRATA1EN22A_LOCUS17877</name>
</gene>
<reference evidence="1" key="1">
    <citation type="submission" date="2023-05" db="EMBL/GenBank/DDBJ databases">
        <authorList>
            <consortium name="ELIXIR-Norway"/>
        </authorList>
    </citation>
    <scope>NUCLEOTIDE SEQUENCE</scope>
</reference>
<dbReference type="Proteomes" id="UP001162501">
    <property type="component" value="Chromosome 28"/>
</dbReference>